<dbReference type="GO" id="GO:0004314">
    <property type="term" value="F:[acyl-carrier-protein] S-malonyltransferase activity"/>
    <property type="evidence" value="ECO:0007669"/>
    <property type="project" value="UniProtKB-EC"/>
</dbReference>
<proteinExistence type="inferred from homology"/>
<evidence type="ECO:0000256" key="2">
    <source>
        <dbReference type="ARBA" id="ARBA00018953"/>
    </source>
</evidence>
<dbReference type="NCBIfam" id="TIGR00128">
    <property type="entry name" value="fabD"/>
    <property type="match status" value="1"/>
</dbReference>
<dbReference type="EC" id="2.3.1.39" evidence="1 6"/>
<dbReference type="Pfam" id="PF00698">
    <property type="entry name" value="Acyl_transf_1"/>
    <property type="match status" value="1"/>
</dbReference>
<keyword evidence="3 6" id="KW-0808">Transferase</keyword>
<comment type="caution">
    <text evidence="9">The sequence shown here is derived from an EMBL/GenBank/DDBJ whole genome shotgun (WGS) entry which is preliminary data.</text>
</comment>
<organism evidence="9 10">
    <name type="scientific">Methylobacterium aquaticum</name>
    <dbReference type="NCBI Taxonomy" id="270351"/>
    <lineage>
        <taxon>Bacteria</taxon>
        <taxon>Pseudomonadati</taxon>
        <taxon>Pseudomonadota</taxon>
        <taxon>Alphaproteobacteria</taxon>
        <taxon>Hyphomicrobiales</taxon>
        <taxon>Methylobacteriaceae</taxon>
        <taxon>Methylobacterium</taxon>
    </lineage>
</organism>
<reference evidence="9 10" key="1">
    <citation type="submission" date="2015-03" db="EMBL/GenBank/DDBJ databases">
        <title>Genome sequencing of Methylobacterium aquaticum DSM16371 type strain.</title>
        <authorList>
            <person name="Chaudhry V."/>
            <person name="Patil P.B."/>
        </authorList>
    </citation>
    <scope>NUCLEOTIDE SEQUENCE [LARGE SCALE GENOMIC DNA]</scope>
    <source>
        <strain evidence="9 10">DSM 16371</strain>
    </source>
</reference>
<dbReference type="InterPro" id="IPR016036">
    <property type="entry name" value="Malonyl_transacylase_ACP-bd"/>
</dbReference>
<dbReference type="RefSeq" id="WP_048463405.1">
    <property type="nucleotide sequence ID" value="NZ_LABX01000062.1"/>
</dbReference>
<dbReference type="PANTHER" id="PTHR42681:SF1">
    <property type="entry name" value="MALONYL-COA-ACYL CARRIER PROTEIN TRANSACYLASE, MITOCHONDRIAL"/>
    <property type="match status" value="1"/>
</dbReference>
<dbReference type="PIRSF" id="PIRSF000446">
    <property type="entry name" value="Mct"/>
    <property type="match status" value="1"/>
</dbReference>
<evidence type="ECO:0000256" key="7">
    <source>
        <dbReference type="PIRSR" id="PIRSR000446-1"/>
    </source>
</evidence>
<evidence type="ECO:0000256" key="1">
    <source>
        <dbReference type="ARBA" id="ARBA00013258"/>
    </source>
</evidence>
<dbReference type="InterPro" id="IPR050858">
    <property type="entry name" value="Mal-CoA-ACP_Trans/PKS_FabD"/>
</dbReference>
<dbReference type="InterPro" id="IPR016035">
    <property type="entry name" value="Acyl_Trfase/lysoPLipase"/>
</dbReference>
<dbReference type="InterPro" id="IPR024925">
    <property type="entry name" value="Malonyl_CoA-ACP_transAc"/>
</dbReference>
<evidence type="ECO:0000256" key="3">
    <source>
        <dbReference type="ARBA" id="ARBA00022679"/>
    </source>
</evidence>
<dbReference type="SUPFAM" id="SSF55048">
    <property type="entry name" value="Probable ACP-binding domain of malonyl-CoA ACP transacylase"/>
    <property type="match status" value="1"/>
</dbReference>
<feature type="active site" evidence="7">
    <location>
        <position position="97"/>
    </location>
</feature>
<dbReference type="OrthoDB" id="9808564at2"/>
<dbReference type="PATRIC" id="fig|270351.6.peg.6521"/>
<dbReference type="Gene3D" id="3.30.70.250">
    <property type="entry name" value="Malonyl-CoA ACP transacylase, ACP-binding"/>
    <property type="match status" value="1"/>
</dbReference>
<gene>
    <name evidence="9" type="ORF">VP06_08810</name>
</gene>
<dbReference type="GO" id="GO:0005829">
    <property type="term" value="C:cytosol"/>
    <property type="evidence" value="ECO:0007669"/>
    <property type="project" value="TreeGrafter"/>
</dbReference>
<protein>
    <recommendedName>
        <fullName evidence="2 6">Malonyl CoA-acyl carrier protein transacylase</fullName>
        <ecNumber evidence="1 6">2.3.1.39</ecNumber>
    </recommendedName>
</protein>
<dbReference type="SMART" id="SM00827">
    <property type="entry name" value="PKS_AT"/>
    <property type="match status" value="1"/>
</dbReference>
<dbReference type="SUPFAM" id="SSF52151">
    <property type="entry name" value="FabD/lysophospholipase-like"/>
    <property type="match status" value="1"/>
</dbReference>
<dbReference type="AlphaFoldDB" id="A0A0J6STU0"/>
<comment type="catalytic activity">
    <reaction evidence="5 6">
        <text>holo-[ACP] + malonyl-CoA = malonyl-[ACP] + CoA</text>
        <dbReference type="Rhea" id="RHEA:41792"/>
        <dbReference type="Rhea" id="RHEA-COMP:9623"/>
        <dbReference type="Rhea" id="RHEA-COMP:9685"/>
        <dbReference type="ChEBI" id="CHEBI:57287"/>
        <dbReference type="ChEBI" id="CHEBI:57384"/>
        <dbReference type="ChEBI" id="CHEBI:64479"/>
        <dbReference type="ChEBI" id="CHEBI:78449"/>
        <dbReference type="EC" id="2.3.1.39"/>
    </reaction>
</comment>
<evidence type="ECO:0000256" key="5">
    <source>
        <dbReference type="ARBA" id="ARBA00048462"/>
    </source>
</evidence>
<name>A0A0J6STU0_9HYPH</name>
<dbReference type="Gene3D" id="3.40.366.10">
    <property type="entry name" value="Malonyl-Coenzyme A Acyl Carrier Protein, domain 2"/>
    <property type="match status" value="1"/>
</dbReference>
<dbReference type="Proteomes" id="UP000035929">
    <property type="component" value="Unassembled WGS sequence"/>
</dbReference>
<evidence type="ECO:0000256" key="4">
    <source>
        <dbReference type="ARBA" id="ARBA00023315"/>
    </source>
</evidence>
<dbReference type="InterPro" id="IPR004410">
    <property type="entry name" value="Malonyl_CoA-ACP_transAc_FabD"/>
</dbReference>
<dbReference type="InterPro" id="IPR001227">
    <property type="entry name" value="Ac_transferase_dom_sf"/>
</dbReference>
<accession>A0A0J6STU0</accession>
<dbReference type="EMBL" id="LABX01000062">
    <property type="protein sequence ID" value="KMO36972.1"/>
    <property type="molecule type" value="Genomic_DNA"/>
</dbReference>
<dbReference type="GO" id="GO:0006633">
    <property type="term" value="P:fatty acid biosynthetic process"/>
    <property type="evidence" value="ECO:0007669"/>
    <property type="project" value="TreeGrafter"/>
</dbReference>
<feature type="active site" evidence="7">
    <location>
        <position position="200"/>
    </location>
</feature>
<evidence type="ECO:0000313" key="9">
    <source>
        <dbReference type="EMBL" id="KMO36972.1"/>
    </source>
</evidence>
<keyword evidence="4 6" id="KW-0012">Acyltransferase</keyword>
<evidence type="ECO:0000313" key="10">
    <source>
        <dbReference type="Proteomes" id="UP000035929"/>
    </source>
</evidence>
<evidence type="ECO:0000259" key="8">
    <source>
        <dbReference type="SMART" id="SM00827"/>
    </source>
</evidence>
<sequence length="294" mass="31333">MRRDSTAIPPRVACIFPGQGAQVAGMGRAAFARFPHAVEEACEVLGWRIDRLCLDDPEGRLGQTRYTQPALFLTCALEYRAWREDGGVDPAAAAGHSLGEYVALHAAGGFDLVTGLRLVAERGRLMGLAQGGGMAAVIGLAPRRLAEVVAAHPALDVANVNSYEQTVVAGPVAALEAAEAPLRAAGARAVIRLDVSAAFHSRAMRDAAAAFGRTLAEVAFAPLAFPVIGNRRAFAYRDDEIAGELQAQITAPVRWIECIEYLLRMGLRDFQEIGPGRSMTRLIDQIRAASVFAS</sequence>
<dbReference type="PANTHER" id="PTHR42681">
    <property type="entry name" value="MALONYL-COA-ACYL CARRIER PROTEIN TRANSACYLASE, MITOCHONDRIAL"/>
    <property type="match status" value="1"/>
</dbReference>
<comment type="similarity">
    <text evidence="6">Belongs to the fabD family.</text>
</comment>
<dbReference type="InterPro" id="IPR014043">
    <property type="entry name" value="Acyl_transferase_dom"/>
</dbReference>
<feature type="domain" description="Malonyl-CoA:ACP transacylase (MAT)" evidence="8">
    <location>
        <begin position="15"/>
        <end position="293"/>
    </location>
</feature>
<evidence type="ECO:0000256" key="6">
    <source>
        <dbReference type="PIRNR" id="PIRNR000446"/>
    </source>
</evidence>